<name>A0A3S0P8U3_9BACI</name>
<sequence>MTTKVPMANNALNILSLKESMDEIIFNYIDTSKNWEKAYSSIGELLDDAVEYFSNYVKGNNGQLPNENTYWVLFMDLTSKLLYFQTLAFFRLKLQRKEVVSEEIKTLFLLAANCIPDVQKIVNAQFLNEVGRTYEEIELYDGKEGGFERLILKQNNRAKDCLEAFSNYIHKFHR</sequence>
<proteinExistence type="predicted"/>
<keyword evidence="2" id="KW-1185">Reference proteome</keyword>
<dbReference type="EMBL" id="RYYR01000001">
    <property type="protein sequence ID" value="RUL57109.1"/>
    <property type="molecule type" value="Genomic_DNA"/>
</dbReference>
<dbReference type="AlphaFoldDB" id="A0A3S0P8U3"/>
<comment type="caution">
    <text evidence="1">The sequence shown here is derived from an EMBL/GenBank/DDBJ whole genome shotgun (WGS) entry which is preliminary data.</text>
</comment>
<dbReference type="RefSeq" id="WP_126657223.1">
    <property type="nucleotide sequence ID" value="NZ_RYYR01000001.1"/>
</dbReference>
<organism evidence="1 2">
    <name type="scientific">Lysinibacillus antri</name>
    <dbReference type="NCBI Taxonomy" id="2498145"/>
    <lineage>
        <taxon>Bacteria</taxon>
        <taxon>Bacillati</taxon>
        <taxon>Bacillota</taxon>
        <taxon>Bacilli</taxon>
        <taxon>Bacillales</taxon>
        <taxon>Bacillaceae</taxon>
        <taxon>Lysinibacillus</taxon>
    </lineage>
</organism>
<dbReference type="Proteomes" id="UP000287910">
    <property type="component" value="Unassembled WGS sequence"/>
</dbReference>
<gene>
    <name evidence="1" type="ORF">EK386_01435</name>
</gene>
<protein>
    <submittedName>
        <fullName evidence="1">Uncharacterized protein</fullName>
    </submittedName>
</protein>
<evidence type="ECO:0000313" key="1">
    <source>
        <dbReference type="EMBL" id="RUL57109.1"/>
    </source>
</evidence>
<accession>A0A3S0P8U3</accession>
<evidence type="ECO:0000313" key="2">
    <source>
        <dbReference type="Proteomes" id="UP000287910"/>
    </source>
</evidence>
<reference evidence="1 2" key="1">
    <citation type="submission" date="2018-12" db="EMBL/GenBank/DDBJ databases">
        <title>Lysinibacillus antri sp. nov., isolated from a cave soil.</title>
        <authorList>
            <person name="Narsing Rao M.P."/>
            <person name="Zhang H."/>
            <person name="Dong Z.-Y."/>
            <person name="Niu X.-K."/>
            <person name="Zhang K."/>
            <person name="Fang B.-Z."/>
            <person name="Kang Y.-Q."/>
            <person name="Xiao M."/>
            <person name="Li W.-J."/>
        </authorList>
    </citation>
    <scope>NUCLEOTIDE SEQUENCE [LARGE SCALE GENOMIC DNA]</scope>
    <source>
        <strain evidence="1 2">SYSU K30002</strain>
    </source>
</reference>